<keyword evidence="6" id="KW-0804">Transcription</keyword>
<dbReference type="InterPro" id="IPR012337">
    <property type="entry name" value="RNaseH-like_sf"/>
</dbReference>
<dbReference type="PROSITE" id="PS50808">
    <property type="entry name" value="ZF_BED"/>
    <property type="match status" value="1"/>
</dbReference>
<protein>
    <recommendedName>
        <fullName evidence="10">BED-type domain-containing protein</fullName>
    </recommendedName>
</protein>
<evidence type="ECO:0000256" key="3">
    <source>
        <dbReference type="ARBA" id="ARBA00022771"/>
    </source>
</evidence>
<accession>A0A3P8BSQ2</accession>
<evidence type="ECO:0000256" key="1">
    <source>
        <dbReference type="ARBA" id="ARBA00004123"/>
    </source>
</evidence>
<dbReference type="InterPro" id="IPR052035">
    <property type="entry name" value="ZnF_BED_domain_contain"/>
</dbReference>
<evidence type="ECO:0000256" key="2">
    <source>
        <dbReference type="ARBA" id="ARBA00022723"/>
    </source>
</evidence>
<organism evidence="11">
    <name type="scientific">Heligmosomoides polygyrus</name>
    <name type="common">Parasitic roundworm</name>
    <dbReference type="NCBI Taxonomy" id="6339"/>
    <lineage>
        <taxon>Eukaryota</taxon>
        <taxon>Metazoa</taxon>
        <taxon>Ecdysozoa</taxon>
        <taxon>Nematoda</taxon>
        <taxon>Chromadorea</taxon>
        <taxon>Rhabditida</taxon>
        <taxon>Rhabditina</taxon>
        <taxon>Rhabditomorpha</taxon>
        <taxon>Strongyloidea</taxon>
        <taxon>Heligmosomidae</taxon>
        <taxon>Heligmosomoides</taxon>
    </lineage>
</organism>
<gene>
    <name evidence="11" type="ORF">HPBE_LOCUS20601</name>
</gene>
<dbReference type="PANTHER" id="PTHR46481:SF10">
    <property type="entry name" value="ZINC FINGER BED DOMAIN-CONTAINING PROTEIN 39"/>
    <property type="match status" value="1"/>
</dbReference>
<name>A0A3P8BSQ2_HELPZ</name>
<dbReference type="SMART" id="SM00614">
    <property type="entry name" value="ZnF_BED"/>
    <property type="match status" value="1"/>
</dbReference>
<evidence type="ECO:0000256" key="5">
    <source>
        <dbReference type="ARBA" id="ARBA00023015"/>
    </source>
</evidence>
<proteinExistence type="predicted"/>
<evidence type="ECO:0000256" key="8">
    <source>
        <dbReference type="PROSITE-ProRule" id="PRU00027"/>
    </source>
</evidence>
<dbReference type="GO" id="GO:0008270">
    <property type="term" value="F:zinc ion binding"/>
    <property type="evidence" value="ECO:0007669"/>
    <property type="project" value="UniProtKB-KW"/>
</dbReference>
<dbReference type="AlphaFoldDB" id="A0A3P8BSQ2"/>
<dbReference type="SUPFAM" id="SSF57667">
    <property type="entry name" value="beta-beta-alpha zinc fingers"/>
    <property type="match status" value="1"/>
</dbReference>
<dbReference type="GO" id="GO:0005634">
    <property type="term" value="C:nucleus"/>
    <property type="evidence" value="ECO:0007669"/>
    <property type="project" value="UniProtKB-SubCell"/>
</dbReference>
<feature type="compositionally biased region" description="Acidic residues" evidence="9">
    <location>
        <begin position="431"/>
        <end position="448"/>
    </location>
</feature>
<dbReference type="OrthoDB" id="5869722at2759"/>
<evidence type="ECO:0000256" key="7">
    <source>
        <dbReference type="ARBA" id="ARBA00023242"/>
    </source>
</evidence>
<evidence type="ECO:0000313" key="11">
    <source>
        <dbReference type="EMBL" id="VDP20910.1"/>
    </source>
</evidence>
<feature type="region of interest" description="Disordered" evidence="9">
    <location>
        <begin position="422"/>
        <end position="454"/>
    </location>
</feature>
<dbReference type="InterPro" id="IPR003656">
    <property type="entry name" value="Znf_BED"/>
</dbReference>
<keyword evidence="5" id="KW-0805">Transcription regulation</keyword>
<dbReference type="EMBL" id="UZAH01032294">
    <property type="protein sequence ID" value="VDP20910.1"/>
    <property type="molecule type" value="Genomic_DNA"/>
</dbReference>
<dbReference type="InterPro" id="IPR036236">
    <property type="entry name" value="Znf_C2H2_sf"/>
</dbReference>
<keyword evidence="4" id="KW-0862">Zinc</keyword>
<dbReference type="SUPFAM" id="SSF53098">
    <property type="entry name" value="Ribonuclease H-like"/>
    <property type="match status" value="1"/>
</dbReference>
<feature type="region of interest" description="Disordered" evidence="9">
    <location>
        <begin position="61"/>
        <end position="84"/>
    </location>
</feature>
<dbReference type="SUPFAM" id="SSF140996">
    <property type="entry name" value="Hermes dimerisation domain"/>
    <property type="match status" value="1"/>
</dbReference>
<dbReference type="Pfam" id="PF02892">
    <property type="entry name" value="zf-BED"/>
    <property type="match status" value="1"/>
</dbReference>
<keyword evidence="7" id="KW-0539">Nucleus</keyword>
<evidence type="ECO:0000256" key="9">
    <source>
        <dbReference type="SAM" id="MobiDB-lite"/>
    </source>
</evidence>
<reference evidence="11" key="1">
    <citation type="submission" date="2018-11" db="EMBL/GenBank/DDBJ databases">
        <authorList>
            <consortium name="Pathogen Informatics"/>
        </authorList>
    </citation>
    <scope>NUCLEOTIDE SEQUENCE [LARGE SCALE GENOMIC DNA]</scope>
</reference>
<evidence type="ECO:0000256" key="4">
    <source>
        <dbReference type="ARBA" id="ARBA00022833"/>
    </source>
</evidence>
<keyword evidence="2" id="KW-0479">Metal-binding</keyword>
<evidence type="ECO:0000259" key="10">
    <source>
        <dbReference type="PROSITE" id="PS50808"/>
    </source>
</evidence>
<keyword evidence="3 8" id="KW-0863">Zinc-finger</keyword>
<dbReference type="GO" id="GO:0009791">
    <property type="term" value="P:post-embryonic development"/>
    <property type="evidence" value="ECO:0007669"/>
    <property type="project" value="UniProtKB-ARBA"/>
</dbReference>
<dbReference type="GO" id="GO:0003677">
    <property type="term" value="F:DNA binding"/>
    <property type="evidence" value="ECO:0007669"/>
    <property type="project" value="InterPro"/>
</dbReference>
<evidence type="ECO:0000256" key="6">
    <source>
        <dbReference type="ARBA" id="ARBA00023163"/>
    </source>
</evidence>
<sequence length="454" mass="51096">MDIATGNTDCVIPVAEIEHLSGKFVDDTGSDVAECRICSKIYKIPRCRSTSNLLRHLKENHPEELRNANATRTRREKNNNDPKQATLEETLKRKMTKAQKESLDKKLATAVAHGSLPLSIVASPSFSDFVTALNPSYRTPSTKGLKDVMRAQVQEVDDEHRALFATATDVAITIDCWKSKNGNCSLLSVTGHVFSSDFNRRHNVVLDCITLKEKSQTANIIASKIRQSLSRLSISETRLKYVAPDGATVIENVSRDFGAKYIHCCAHVINLIVSKSIATTPANGLIQRIKQVVAKINKSSKTKFEYREYLQEMDLPKKMPCTECPTRWGSTFLMLSDVLNAMSAFDHLMDYLKLSRFEIEEVRVLKKIRNFLEPYYTMTNQVCFKDSTASMYIGVAQILISATESSSSSWSDEKWLRYGRYYDSDSSSESSDTDYDSTDEENSYEENSDAPTLD</sequence>
<dbReference type="PANTHER" id="PTHR46481">
    <property type="entry name" value="ZINC FINGER BED DOMAIN-CONTAINING PROTEIN 4"/>
    <property type="match status" value="1"/>
</dbReference>
<feature type="domain" description="BED-type" evidence="10">
    <location>
        <begin position="26"/>
        <end position="68"/>
    </location>
</feature>
<comment type="subcellular location">
    <subcellularLocation>
        <location evidence="1">Nucleus</location>
    </subcellularLocation>
</comment>